<evidence type="ECO:0000313" key="7">
    <source>
        <dbReference type="Proteomes" id="UP000516173"/>
    </source>
</evidence>
<evidence type="ECO:0000259" key="5">
    <source>
        <dbReference type="Pfam" id="PF22039"/>
    </source>
</evidence>
<geneLocation type="plasmid" evidence="6 7">
    <name>pFMUON74</name>
</geneLocation>
<dbReference type="Pfam" id="PF01979">
    <property type="entry name" value="Amidohydro_1"/>
    <property type="match status" value="1"/>
</dbReference>
<dbReference type="AlphaFoldDB" id="A0A7G1KWH4"/>
<feature type="domain" description="Aminodeoxyfutalosine deaminase/Imidazolonepropionase-like composite" evidence="5">
    <location>
        <begin position="20"/>
        <end position="42"/>
    </location>
</feature>
<dbReference type="InterPro" id="IPR051781">
    <property type="entry name" value="Metallo-dep_Hydrolase"/>
</dbReference>
<dbReference type="PANTHER" id="PTHR43135">
    <property type="entry name" value="ALPHA-D-RIBOSE 1-METHYLPHOSPHONATE 5-TRIPHOSPHATE DIPHOSPHATASE"/>
    <property type="match status" value="1"/>
</dbReference>
<dbReference type="GO" id="GO:0016810">
    <property type="term" value="F:hydrolase activity, acting on carbon-nitrogen (but not peptide) bonds"/>
    <property type="evidence" value="ECO:0007669"/>
    <property type="project" value="InterPro"/>
</dbReference>
<keyword evidence="2 6" id="KW-0378">Hydrolase</keyword>
<dbReference type="Gene3D" id="3.20.20.140">
    <property type="entry name" value="Metal-dependent hydrolases"/>
    <property type="match status" value="1"/>
</dbReference>
<evidence type="ECO:0000256" key="1">
    <source>
        <dbReference type="ARBA" id="ARBA00022723"/>
    </source>
</evidence>
<evidence type="ECO:0000313" key="6">
    <source>
        <dbReference type="EMBL" id="BCK59422.1"/>
    </source>
</evidence>
<keyword evidence="7" id="KW-1185">Reference proteome</keyword>
<keyword evidence="3" id="KW-0862">Zinc</keyword>
<dbReference type="InterPro" id="IPR011059">
    <property type="entry name" value="Metal-dep_hydrolase_composite"/>
</dbReference>
<dbReference type="Pfam" id="PF22039">
    <property type="entry name" value="HUTI_composite_bact"/>
    <property type="match status" value="1"/>
</dbReference>
<reference evidence="6 7" key="1">
    <citation type="submission" date="2020-08" db="EMBL/GenBank/DDBJ databases">
        <title>Genome Sequencing of Nocardia wallacei strain FMUON74 and assembly.</title>
        <authorList>
            <person name="Toyokawa M."/>
            <person name="Uesaka K."/>
        </authorList>
    </citation>
    <scope>NUCLEOTIDE SEQUENCE [LARGE SCALE GENOMIC DNA]</scope>
    <source>
        <strain evidence="6 7">FMUON74</strain>
        <plasmid evidence="6 7">pFMUON74</plasmid>
    </source>
</reference>
<gene>
    <name evidence="6" type="ORF">NWFMUON74_71940</name>
</gene>
<dbReference type="InterPro" id="IPR032466">
    <property type="entry name" value="Metal_Hydrolase"/>
</dbReference>
<dbReference type="SUPFAM" id="SSF51338">
    <property type="entry name" value="Composite domain of metallo-dependent hydrolases"/>
    <property type="match status" value="1"/>
</dbReference>
<dbReference type="Gene3D" id="2.30.40.10">
    <property type="entry name" value="Urease, subunit C, domain 1"/>
    <property type="match status" value="1"/>
</dbReference>
<dbReference type="Proteomes" id="UP000516173">
    <property type="component" value="Plasmid pFMUON74"/>
</dbReference>
<keyword evidence="1" id="KW-0479">Metal-binding</keyword>
<dbReference type="EMBL" id="AP023397">
    <property type="protein sequence ID" value="BCK59422.1"/>
    <property type="molecule type" value="Genomic_DNA"/>
</dbReference>
<dbReference type="PANTHER" id="PTHR43135:SF3">
    <property type="entry name" value="ALPHA-D-RIBOSE 1-METHYLPHOSPHONATE 5-TRIPHOSPHATE DIPHOSPHATASE"/>
    <property type="match status" value="1"/>
</dbReference>
<dbReference type="SUPFAM" id="SSF51556">
    <property type="entry name" value="Metallo-dependent hydrolases"/>
    <property type="match status" value="1"/>
</dbReference>
<protein>
    <submittedName>
        <fullName evidence="6">Amidohydrolase</fullName>
    </submittedName>
</protein>
<name>A0A7G1KWH4_9NOCA</name>
<sequence length="376" mass="38984">MIVLTADRVLTGAGAPIRSGAVAVDGDRIVWTGPVGDLPARWNAADRIDVPDSTLLPGMIDSHVHLSLAESPDLARERDIAASILRSGVTTVRDLGGPGPHVPAPPGLRVTAAGVPLTVPDGHCHHLGGAVTTTADISGRITTTAAAGARWIKAMVTGGFTTSGHTSPYTTQFTGGQLAAIVTAAREYGLRVAAHAHGTAGIRQAVRAGVDSIEHCTWMSEDGFDFDRGLVVEIAAAGITVCPTINEHARNAVGRLPWAVRREHLSVMLAAGVTLIPGTDSGIPHSRHDRFPQSLPAYTDLGLSAGEVVELCGRAAADALGLAEEIGTLARGRAADLIAVSGDPTRDLTALTRPILVMAAGNLHHHEPVPQEDIRS</sequence>
<organism evidence="6 7">
    <name type="scientific">Nocardia wallacei</name>
    <dbReference type="NCBI Taxonomy" id="480035"/>
    <lineage>
        <taxon>Bacteria</taxon>
        <taxon>Bacillati</taxon>
        <taxon>Actinomycetota</taxon>
        <taxon>Actinomycetes</taxon>
        <taxon>Mycobacteriales</taxon>
        <taxon>Nocardiaceae</taxon>
        <taxon>Nocardia</taxon>
    </lineage>
</organism>
<dbReference type="GO" id="GO:0046872">
    <property type="term" value="F:metal ion binding"/>
    <property type="evidence" value="ECO:0007669"/>
    <property type="project" value="UniProtKB-KW"/>
</dbReference>
<keyword evidence="6" id="KW-0614">Plasmid</keyword>
<dbReference type="GeneID" id="80351560"/>
<evidence type="ECO:0000259" key="4">
    <source>
        <dbReference type="Pfam" id="PF01979"/>
    </source>
</evidence>
<proteinExistence type="predicted"/>
<dbReference type="KEGG" id="nwl:NWFMUON74_71940"/>
<dbReference type="InterPro" id="IPR054418">
    <property type="entry name" value="MQNX/HUTI_composite_N"/>
</dbReference>
<feature type="domain" description="Amidohydrolase-related" evidence="4">
    <location>
        <begin position="54"/>
        <end position="362"/>
    </location>
</feature>
<dbReference type="InterPro" id="IPR006680">
    <property type="entry name" value="Amidohydro-rel"/>
</dbReference>
<evidence type="ECO:0000256" key="2">
    <source>
        <dbReference type="ARBA" id="ARBA00022801"/>
    </source>
</evidence>
<accession>A0A7G1KWH4</accession>
<dbReference type="RefSeq" id="WP_187689701.1">
    <property type="nucleotide sequence ID" value="NZ_AP023397.1"/>
</dbReference>
<evidence type="ECO:0000256" key="3">
    <source>
        <dbReference type="ARBA" id="ARBA00022833"/>
    </source>
</evidence>